<evidence type="ECO:0000313" key="3">
    <source>
        <dbReference type="Proteomes" id="UP001496674"/>
    </source>
</evidence>
<feature type="transmembrane region" description="Helical" evidence="1">
    <location>
        <begin position="77"/>
        <end position="104"/>
    </location>
</feature>
<evidence type="ECO:0000256" key="1">
    <source>
        <dbReference type="SAM" id="Phobius"/>
    </source>
</evidence>
<protein>
    <recommendedName>
        <fullName evidence="4">Transmembrane protein</fullName>
    </recommendedName>
</protein>
<keyword evidence="1" id="KW-1133">Transmembrane helix</keyword>
<feature type="transmembrane region" description="Helical" evidence="1">
    <location>
        <begin position="166"/>
        <end position="187"/>
    </location>
</feature>
<sequence length="309" mass="34073">MNYQNQKINFYQKRTFGENITATFDFLKDSWKPILLLCLYVMLPFSIIQGILLNNIYGTVIGVAKYTPSTIQSIEGLPYSFFINYIILIVISWVGISILTAIVYTVMQKYQDKAPSDTYSLSEMKPDLISYAKQCFILTFYLIILSIGYLAVIISLGIIFPPSLIVTIPGTIALMVPLSLIYPAYIFGEGSGTNVALKQSMRLGFSSWGPLFLILLVLSLIGSIINGITSTPWTMVAVVKSIIVASNPSATPTSVGMDFISYVLAVVQCFGAYISQVITLVGVAFFYFSVSEAKDSVSVNSDIDNFEQL</sequence>
<keyword evidence="1" id="KW-0472">Membrane</keyword>
<proteinExistence type="predicted"/>
<keyword evidence="1" id="KW-0812">Transmembrane</keyword>
<feature type="transmembrane region" description="Helical" evidence="1">
    <location>
        <begin position="259"/>
        <end position="288"/>
    </location>
</feature>
<evidence type="ECO:0008006" key="4">
    <source>
        <dbReference type="Google" id="ProtNLM"/>
    </source>
</evidence>
<dbReference type="Proteomes" id="UP001496674">
    <property type="component" value="Chromosome"/>
</dbReference>
<organism evidence="2 3">
    <name type="scientific">Bacteroides sedimenti</name>
    <dbReference type="NCBI Taxonomy" id="2136147"/>
    <lineage>
        <taxon>Bacteria</taxon>
        <taxon>Pseudomonadati</taxon>
        <taxon>Bacteroidota</taxon>
        <taxon>Bacteroidia</taxon>
        <taxon>Bacteroidales</taxon>
        <taxon>Bacteroidaceae</taxon>
        <taxon>Bacteroides</taxon>
    </lineage>
</organism>
<feature type="transmembrane region" description="Helical" evidence="1">
    <location>
        <begin position="135"/>
        <end position="160"/>
    </location>
</feature>
<dbReference type="EMBL" id="AP028055">
    <property type="protein sequence ID" value="BEH00384.1"/>
    <property type="molecule type" value="Genomic_DNA"/>
</dbReference>
<dbReference type="RefSeq" id="WP_353331686.1">
    <property type="nucleotide sequence ID" value="NZ_AP028055.1"/>
</dbReference>
<evidence type="ECO:0000313" key="2">
    <source>
        <dbReference type="EMBL" id="BEH00384.1"/>
    </source>
</evidence>
<gene>
    <name evidence="2" type="ORF">BSYN_26480</name>
</gene>
<keyword evidence="3" id="KW-1185">Reference proteome</keyword>
<accession>A0ABN6Z767</accession>
<feature type="transmembrane region" description="Helical" evidence="1">
    <location>
        <begin position="208"/>
        <end position="228"/>
    </location>
</feature>
<feature type="transmembrane region" description="Helical" evidence="1">
    <location>
        <begin position="34"/>
        <end position="57"/>
    </location>
</feature>
<name>A0ABN6Z767_9BACE</name>
<reference evidence="2 3" key="1">
    <citation type="submission" date="2023-04" db="EMBL/GenBank/DDBJ databases">
        <title>Draft genome sequence of acteroides sedimenti strain YN3PY1.</title>
        <authorList>
            <person name="Yoshida N."/>
        </authorList>
    </citation>
    <scope>NUCLEOTIDE SEQUENCE [LARGE SCALE GENOMIC DNA]</scope>
    <source>
        <strain evidence="2 3">YN3PY1</strain>
    </source>
</reference>